<evidence type="ECO:0000259" key="16">
    <source>
        <dbReference type="Pfam" id="PF02867"/>
    </source>
</evidence>
<dbReference type="GO" id="GO:0009263">
    <property type="term" value="P:deoxyribonucleotide biosynthetic process"/>
    <property type="evidence" value="ECO:0007669"/>
    <property type="project" value="UniProtKB-KW"/>
</dbReference>
<evidence type="ECO:0000256" key="6">
    <source>
        <dbReference type="ARBA" id="ARBA00022634"/>
    </source>
</evidence>
<dbReference type="AlphaFoldDB" id="A0A1G1ZI28"/>
<evidence type="ECO:0000256" key="14">
    <source>
        <dbReference type="RuleBase" id="RU364064"/>
    </source>
</evidence>
<dbReference type="EC" id="1.17.4.1" evidence="3 14"/>
<gene>
    <name evidence="18" type="ORF">A3B92_00015</name>
</gene>
<evidence type="ECO:0000259" key="17">
    <source>
        <dbReference type="Pfam" id="PF12637"/>
    </source>
</evidence>
<accession>A0A1G1ZI28</accession>
<evidence type="ECO:0000256" key="7">
    <source>
        <dbReference type="ARBA" id="ARBA00022741"/>
    </source>
</evidence>
<evidence type="ECO:0000256" key="4">
    <source>
        <dbReference type="ARBA" id="ARBA00014409"/>
    </source>
</evidence>
<evidence type="ECO:0000256" key="2">
    <source>
        <dbReference type="ARBA" id="ARBA00007405"/>
    </source>
</evidence>
<comment type="caution">
    <text evidence="18">The sequence shown here is derived from an EMBL/GenBank/DDBJ whole genome shotgun (WGS) entry which is preliminary data.</text>
</comment>
<keyword evidence="8 14" id="KW-0560">Oxidoreductase</keyword>
<evidence type="ECO:0000256" key="3">
    <source>
        <dbReference type="ARBA" id="ARBA00012274"/>
    </source>
</evidence>
<comment type="function">
    <text evidence="12 14">Catalyzes the reduction of ribonucleotides to deoxyribonucleotides. May function to provide a pool of deoxyribonucleotide precursors for DNA repair during oxygen limitation and/or for immediate growth after restoration of oxygen.</text>
</comment>
<evidence type="ECO:0000256" key="9">
    <source>
        <dbReference type="ARBA" id="ARBA00023116"/>
    </source>
</evidence>
<comment type="cofactor">
    <cofactor evidence="1 14">
        <name>adenosylcob(III)alamin</name>
        <dbReference type="ChEBI" id="CHEBI:18408"/>
    </cofactor>
</comment>
<dbReference type="STRING" id="1798404.A3B92_00015"/>
<comment type="similarity">
    <text evidence="2 14">Belongs to the ribonucleoside diphosphate reductase class-2 family.</text>
</comment>
<evidence type="ECO:0000256" key="12">
    <source>
        <dbReference type="ARBA" id="ARBA00025437"/>
    </source>
</evidence>
<dbReference type="SUPFAM" id="SSF51998">
    <property type="entry name" value="PFL-like glycyl radical enzymes"/>
    <property type="match status" value="1"/>
</dbReference>
<dbReference type="Pfam" id="PF00317">
    <property type="entry name" value="Ribonuc_red_lgN"/>
    <property type="match status" value="1"/>
</dbReference>
<dbReference type="InterPro" id="IPR013344">
    <property type="entry name" value="RNR_NrdJ/NrdZ"/>
</dbReference>
<dbReference type="InterPro" id="IPR050862">
    <property type="entry name" value="RdRp_reductase_class-2"/>
</dbReference>
<evidence type="ECO:0000256" key="5">
    <source>
        <dbReference type="ARBA" id="ARBA00022628"/>
    </source>
</evidence>
<keyword evidence="9" id="KW-0215">Deoxyribonucleotide synthesis</keyword>
<evidence type="ECO:0000313" key="19">
    <source>
        <dbReference type="Proteomes" id="UP000177960"/>
    </source>
</evidence>
<dbReference type="SUPFAM" id="SSF48168">
    <property type="entry name" value="R1 subunit of ribonucleotide reductase, N-terminal domain"/>
    <property type="match status" value="1"/>
</dbReference>
<reference evidence="18 19" key="1">
    <citation type="journal article" date="2016" name="Nat. Commun.">
        <title>Thousands of microbial genomes shed light on interconnected biogeochemical processes in an aquifer system.</title>
        <authorList>
            <person name="Anantharaman K."/>
            <person name="Brown C.T."/>
            <person name="Hug L.A."/>
            <person name="Sharon I."/>
            <person name="Castelle C.J."/>
            <person name="Probst A.J."/>
            <person name="Thomas B.C."/>
            <person name="Singh A."/>
            <person name="Wilkins M.J."/>
            <person name="Karaoz U."/>
            <person name="Brodie E.L."/>
            <person name="Williams K.H."/>
            <person name="Hubbard S.S."/>
            <person name="Banfield J.F."/>
        </authorList>
    </citation>
    <scope>NUCLEOTIDE SEQUENCE [LARGE SCALE GENOMIC DNA]</scope>
</reference>
<keyword evidence="5 14" id="KW-0846">Cobalamin</keyword>
<evidence type="ECO:0000256" key="8">
    <source>
        <dbReference type="ARBA" id="ARBA00023002"/>
    </source>
</evidence>
<dbReference type="GO" id="GO:0031419">
    <property type="term" value="F:cobalamin binding"/>
    <property type="evidence" value="ECO:0007669"/>
    <property type="project" value="UniProtKB-KW"/>
</dbReference>
<dbReference type="GO" id="GO:0004748">
    <property type="term" value="F:ribonucleoside-diphosphate reductase activity, thioredoxin disulfide as acceptor"/>
    <property type="evidence" value="ECO:0007669"/>
    <property type="project" value="UniProtKB-EC"/>
</dbReference>
<feature type="domain" description="TSCPD" evidence="17">
    <location>
        <begin position="644"/>
        <end position="749"/>
    </location>
</feature>
<comment type="catalytic activity">
    <reaction evidence="13 14">
        <text>a 2'-deoxyribonucleoside 5'-diphosphate + [thioredoxin]-disulfide + H2O = a ribonucleoside 5'-diphosphate + [thioredoxin]-dithiol</text>
        <dbReference type="Rhea" id="RHEA:23252"/>
        <dbReference type="Rhea" id="RHEA-COMP:10698"/>
        <dbReference type="Rhea" id="RHEA-COMP:10700"/>
        <dbReference type="ChEBI" id="CHEBI:15377"/>
        <dbReference type="ChEBI" id="CHEBI:29950"/>
        <dbReference type="ChEBI" id="CHEBI:50058"/>
        <dbReference type="ChEBI" id="CHEBI:57930"/>
        <dbReference type="ChEBI" id="CHEBI:73316"/>
        <dbReference type="EC" id="1.17.4.1"/>
    </reaction>
</comment>
<feature type="domain" description="Ribonucleotide reductase large subunit N-terminal" evidence="15">
    <location>
        <begin position="18"/>
        <end position="98"/>
    </location>
</feature>
<dbReference type="Proteomes" id="UP000177960">
    <property type="component" value="Unassembled WGS sequence"/>
</dbReference>
<dbReference type="InterPro" id="IPR013509">
    <property type="entry name" value="RNR_lsu_N"/>
</dbReference>
<evidence type="ECO:0000313" key="18">
    <source>
        <dbReference type="EMBL" id="OGY64181.1"/>
    </source>
</evidence>
<dbReference type="EMBL" id="MHJG01000008">
    <property type="protein sequence ID" value="OGY64181.1"/>
    <property type="molecule type" value="Genomic_DNA"/>
</dbReference>
<dbReference type="PRINTS" id="PR01183">
    <property type="entry name" value="RIBORDTASEM1"/>
</dbReference>
<dbReference type="InterPro" id="IPR008926">
    <property type="entry name" value="RNR_R1-su_N"/>
</dbReference>
<dbReference type="NCBIfam" id="TIGR02504">
    <property type="entry name" value="NrdJ_Z"/>
    <property type="match status" value="1"/>
</dbReference>
<dbReference type="GO" id="GO:0005524">
    <property type="term" value="F:ATP binding"/>
    <property type="evidence" value="ECO:0007669"/>
    <property type="project" value="InterPro"/>
</dbReference>
<dbReference type="PANTHER" id="PTHR43371">
    <property type="entry name" value="VITAMIN B12-DEPENDENT RIBONUCLEOTIDE REDUCTASE"/>
    <property type="match status" value="1"/>
</dbReference>
<keyword evidence="6 14" id="KW-0237">DNA synthesis</keyword>
<dbReference type="CDD" id="cd02888">
    <property type="entry name" value="RNR_II_dimer"/>
    <property type="match status" value="1"/>
</dbReference>
<sequence length="826" mass="91260">MPANSPSQKLTDGQINVSFSENALKMMKKRFLFVRDDGSQETPAEMFRRVARALAEVERDYGADDKMTGKFEEEFFEVMARKEFTPAGRTITNAGAPTPLVANCIVLPINDNMESIFGTLKDAALLQQAGSGLGFAFSELRPAGMPTKRSRGVSSGPVSFLGVYNQAFGVIKQQGRHGANMAIFRVDHPDIIDFINCKRVEGQFRNFNISVGLTDEFMEAVVNRPNEFWLATWNGKKMKPHKVLRAKNGSVTGYEEIDITVKELFTMIVDAAWTNGEPGTFFIDTANRANPLPRFSDIKATNPCGEQPLGAYDVCNLGSINLAAFVLRQAPAAAEAKSGRQDKPTVNWDRLAFVVRAAIRMLDNVIDRSNFPVPKVTETMKANRRIGLGVMGFADMLYRLRVKYDSPEGFALAEKTMAFIQKVSEEMSEELAESKGVFPNYNLSVFSDRKIKRRNAALTTVAPTGSISMMFDTSSGIEPNFALLYTKQDKDGHQYHYLNGYFKEALEEYKIDLDKVKDELVKTGSIQRLVWLPQELRDAFVVSMDMSAEAHIGAQAAFQKNVDTSISKTINFPNSATREDVARGYIMAWRSGCKGCTVYREGSRTVQILNLGNGENIASPTELAEGTERAMEKIIKETPKFSPKPRPEVLNGQTYKVKTGYGNLYVTINNDENNEPFEIFATIGKSGGFFQEQSEGICRLISLSLRAGVSVDDIINDLKGIRGPMPVMTNKGTVLSLPDAIGQILDEHMKYLRGEVPKLAGKESETLEEHMNKEVSVSVGAQKSSQISKRALADYGMMPGCPDCGNALEMGEGCLSCKVCGFSRCT</sequence>
<dbReference type="Pfam" id="PF12637">
    <property type="entry name" value="TSCPD"/>
    <property type="match status" value="1"/>
</dbReference>
<dbReference type="PANTHER" id="PTHR43371:SF1">
    <property type="entry name" value="RIBONUCLEOSIDE-DIPHOSPHATE REDUCTASE"/>
    <property type="match status" value="1"/>
</dbReference>
<dbReference type="InterPro" id="IPR024434">
    <property type="entry name" value="TSCPD_dom"/>
</dbReference>
<dbReference type="Gene3D" id="3.20.70.20">
    <property type="match status" value="1"/>
</dbReference>
<feature type="domain" description="Ribonucleotide reductase large subunit C-terminal" evidence="16">
    <location>
        <begin position="103"/>
        <end position="599"/>
    </location>
</feature>
<organism evidence="18 19">
    <name type="scientific">Candidatus Harrisonbacteria bacterium RIFCSPHIGHO2_02_FULL_42_16</name>
    <dbReference type="NCBI Taxonomy" id="1798404"/>
    <lineage>
        <taxon>Bacteria</taxon>
        <taxon>Candidatus Harrisoniibacteriota</taxon>
    </lineage>
</organism>
<evidence type="ECO:0000259" key="15">
    <source>
        <dbReference type="Pfam" id="PF00317"/>
    </source>
</evidence>
<evidence type="ECO:0000256" key="1">
    <source>
        <dbReference type="ARBA" id="ARBA00001922"/>
    </source>
</evidence>
<keyword evidence="7 14" id="KW-0547">Nucleotide-binding</keyword>
<keyword evidence="11 14" id="KW-0170">Cobalt</keyword>
<evidence type="ECO:0000256" key="11">
    <source>
        <dbReference type="ARBA" id="ARBA00023285"/>
    </source>
</evidence>
<name>A0A1G1ZI28_9BACT</name>
<protein>
    <recommendedName>
        <fullName evidence="4 14">Vitamin B12-dependent ribonucleotide reductase</fullName>
        <ecNumber evidence="3 14">1.17.4.1</ecNumber>
    </recommendedName>
</protein>
<dbReference type="Pfam" id="PF02867">
    <property type="entry name" value="Ribonuc_red_lgC"/>
    <property type="match status" value="1"/>
</dbReference>
<evidence type="ECO:0000256" key="13">
    <source>
        <dbReference type="ARBA" id="ARBA00047754"/>
    </source>
</evidence>
<dbReference type="InterPro" id="IPR000788">
    <property type="entry name" value="RNR_lg_C"/>
</dbReference>
<dbReference type="GO" id="GO:0071897">
    <property type="term" value="P:DNA biosynthetic process"/>
    <property type="evidence" value="ECO:0007669"/>
    <property type="project" value="UniProtKB-KW"/>
</dbReference>
<dbReference type="UniPathway" id="UPA00326"/>
<proteinExistence type="inferred from homology"/>
<evidence type="ECO:0000256" key="10">
    <source>
        <dbReference type="ARBA" id="ARBA00023157"/>
    </source>
</evidence>
<keyword evidence="10" id="KW-1015">Disulfide bond</keyword>